<dbReference type="RefSeq" id="WP_016456069.1">
    <property type="nucleotide sequence ID" value="NZ_KE150269.1"/>
</dbReference>
<accession>S2W1A7</accession>
<gene>
    <name evidence="1" type="ORF">HMPREF9306_01239</name>
</gene>
<dbReference type="PATRIC" id="fig|883161.3.peg.1232"/>
<dbReference type="OrthoDB" id="5191854at2"/>
<evidence type="ECO:0000313" key="2">
    <source>
        <dbReference type="Proteomes" id="UP000014417"/>
    </source>
</evidence>
<dbReference type="AlphaFoldDB" id="S2W1A7"/>
<name>S2W1A7_9ACTN</name>
<proteinExistence type="predicted"/>
<keyword evidence="2" id="KW-1185">Reference proteome</keyword>
<comment type="caution">
    <text evidence="1">The sequence shown here is derived from an EMBL/GenBank/DDBJ whole genome shotgun (WGS) entry which is preliminary data.</text>
</comment>
<organism evidence="1 2">
    <name type="scientific">Propionimicrobium lymphophilum ACS-093-V-SCH5</name>
    <dbReference type="NCBI Taxonomy" id="883161"/>
    <lineage>
        <taxon>Bacteria</taxon>
        <taxon>Bacillati</taxon>
        <taxon>Actinomycetota</taxon>
        <taxon>Actinomycetes</taxon>
        <taxon>Propionibacteriales</taxon>
        <taxon>Propionibacteriaceae</taxon>
        <taxon>Propionimicrobium</taxon>
    </lineage>
</organism>
<sequence length="211" mass="23096">MANEAAIELDKIAATTISVPIIGTSPLIVNNFSEKAKRQMLDAQQGKKKVKELRDPQAEYSGSLYRIDRGDGVERYGFPAAGFKKATVAACRFFGKALPMSQAKQALFFSGVYTPADPQQLVEIEGEPTMRQDTVRLAGIGRTSDLRFRAQFVEWRADLQVTFVSSMLSTDSVLSLIDAGGMCCGVGEWRVERGGDFGKYRIDPDGEITGI</sequence>
<dbReference type="STRING" id="883161.HMPREF9306_01239"/>
<dbReference type="Proteomes" id="UP000014417">
    <property type="component" value="Unassembled WGS sequence"/>
</dbReference>
<dbReference type="EMBL" id="AGZR01000006">
    <property type="protein sequence ID" value="EPD32931.1"/>
    <property type="molecule type" value="Genomic_DNA"/>
</dbReference>
<dbReference type="HOGENOM" id="CLU_1401844_0_0_11"/>
<reference evidence="1 2" key="1">
    <citation type="submission" date="2013-04" db="EMBL/GenBank/DDBJ databases">
        <title>The Genome Sequence of Propionimicrobium lymphophilum ACS-093-V-SCH5.</title>
        <authorList>
            <consortium name="The Broad Institute Genomics Platform"/>
            <person name="Earl A."/>
            <person name="Ward D."/>
            <person name="Feldgarden M."/>
            <person name="Gevers D."/>
            <person name="Saerens B."/>
            <person name="Vaneechoutte M."/>
            <person name="Walker B."/>
            <person name="Young S."/>
            <person name="Zeng Q."/>
            <person name="Gargeya S."/>
            <person name="Fitzgerald M."/>
            <person name="Haas B."/>
            <person name="Abouelleil A."/>
            <person name="Allen A.W."/>
            <person name="Alvarado L."/>
            <person name="Arachchi H.M."/>
            <person name="Berlin A.M."/>
            <person name="Chapman S.B."/>
            <person name="Gainer-Dewar J."/>
            <person name="Goldberg J."/>
            <person name="Griggs A."/>
            <person name="Gujja S."/>
            <person name="Hansen M."/>
            <person name="Howarth C."/>
            <person name="Imamovic A."/>
            <person name="Ireland A."/>
            <person name="Larimer J."/>
            <person name="McCowan C."/>
            <person name="Murphy C."/>
            <person name="Pearson M."/>
            <person name="Poon T.W."/>
            <person name="Priest M."/>
            <person name="Roberts A."/>
            <person name="Saif S."/>
            <person name="Shea T."/>
            <person name="Sisk P."/>
            <person name="Sykes S."/>
            <person name="Wortman J."/>
            <person name="Nusbaum C."/>
            <person name="Birren B."/>
        </authorList>
    </citation>
    <scope>NUCLEOTIDE SEQUENCE [LARGE SCALE GENOMIC DNA]</scope>
    <source>
        <strain evidence="1 2">ACS-093-V-SCH5</strain>
    </source>
</reference>
<protein>
    <submittedName>
        <fullName evidence="1">Uncharacterized protein</fullName>
    </submittedName>
</protein>
<evidence type="ECO:0000313" key="1">
    <source>
        <dbReference type="EMBL" id="EPD32931.1"/>
    </source>
</evidence>